<dbReference type="PANTHER" id="PTHR41259:SF1">
    <property type="entry name" value="DOUBLE-STRAND BREAK REPAIR RAD50 ATPASE, PUTATIVE-RELATED"/>
    <property type="match status" value="1"/>
</dbReference>
<protein>
    <recommendedName>
        <fullName evidence="2">YhaN AAA domain-containing protein</fullName>
    </recommendedName>
</protein>
<dbReference type="Gene3D" id="3.40.50.300">
    <property type="entry name" value="P-loop containing nucleotide triphosphate hydrolases"/>
    <property type="match status" value="2"/>
</dbReference>
<dbReference type="Proteomes" id="UP000321567">
    <property type="component" value="Unassembled WGS sequence"/>
</dbReference>
<accession>A0A512H9G4</accession>
<dbReference type="SUPFAM" id="SSF52540">
    <property type="entry name" value="P-loop containing nucleoside triphosphate hydrolases"/>
    <property type="match status" value="1"/>
</dbReference>
<evidence type="ECO:0000256" key="1">
    <source>
        <dbReference type="SAM" id="Coils"/>
    </source>
</evidence>
<dbReference type="EMBL" id="BJZO01000057">
    <property type="protein sequence ID" value="GEO82030.1"/>
    <property type="molecule type" value="Genomic_DNA"/>
</dbReference>
<keyword evidence="1" id="KW-0175">Coiled coil</keyword>
<dbReference type="PANTHER" id="PTHR41259">
    <property type="entry name" value="DOUBLE-STRAND BREAK REPAIR RAD50 ATPASE, PUTATIVE-RELATED"/>
    <property type="match status" value="1"/>
</dbReference>
<evidence type="ECO:0000259" key="2">
    <source>
        <dbReference type="Pfam" id="PF13514"/>
    </source>
</evidence>
<gene>
    <name evidence="3" type="ORF">ROR02_21610</name>
</gene>
<evidence type="ECO:0000313" key="3">
    <source>
        <dbReference type="EMBL" id="GEO82030.1"/>
    </source>
</evidence>
<sequence>MRLSRLDLLAYGPFTAFTVDLAAPSPGTPDLTLLVGPNEAGKSTTRAAIEDFLFGFPHRTTRDFLHPSTALRLGGVLERADEPPLAFVRRKGTKNIFLDPDGQPLPEAQGRLEAWLGGSDRDAFIRLFSLDSERLREGGQAMISGNGDLGQALFAAGAGLADLGQRLRALNDEAEKLWSPRKAAHRAWFQAEERLDAAKAALRAHTLNATDWQARRDAAEKAAQAVATLEADAREAGTTARRLARVRRVLRDVRALEHLNERQRALAGTCRLPADASARVEETLREAALLQARLDTLTAEDTRLARALAALAPDTGVLAQADALDALAERRIAVRAQAARVPALREALKAARAACARAAGDLGWPEREEEALRQRLPAPADAVVPRARLATRGEALAAVQAAAQALDEARAREAALAAQRAALGPDIDPTALVAALALARDTEATTGPALLKERAEADAAATEQARRQAGLTPADMDLDTLEKLAVPPREAVEALREAHRAHEERQRDLARRHARETKALALLADELERLARDETVVSPAALAETRARRTRLWARVRARWLDEPDVPPEGEENAAEPSPPALADALESATTAADALADRRFAHAEAAARFAECQRRHQAQHDAVALLAAEADALSAEAGTLEAQARALWHALPDLAPDPDRALAWLDGRAALLAVAARERDARQRLLPLEAQRAQAGDEIRRALAALPATAPATDLPGLAPPGLDAAAPLPAWIEHARARLARLERLHDQAQRLRAEQAQAAAETARRQAALNAARAAWTTWEHDWHAALGALGLDPATPVEGVASRLDTLESLRQSLDEARRLGHELARLEAEHAALNDAIAALGTALATPDGAPLPLDPDATLDGLRTRLAEARAQAHEHARLIRERQRQQEEHAQASAERHTVLGGLRPLLDAAGVEDPQALAPVIALSDAARAVDDERAAVLARLKADGDGIPLPDLIAECAGVDPDEAAAGEAAQARRMEDIEHALRAARDHDREARQAFQALGGDGLAARAAADKAAALADMNALTAEVIRLRTASVLLNWGIERFRRDRQGPLLHRAGALFATLTGGSFAGLGTTYDDDQPGLEALRADGRPVPLDGLSAGTGDQLYLALRVAAIEHAVPHAPALPFIADDLFMTFDDTRAGAGFRVLAELARRTQVLFFTHHPHLARLAVESLPEPVRVVSLPGSPR</sequence>
<feature type="coiled-coil region" evidence="1">
    <location>
        <begin position="814"/>
        <end position="902"/>
    </location>
</feature>
<comment type="caution">
    <text evidence="3">The sequence shown here is derived from an EMBL/GenBank/DDBJ whole genome shotgun (WGS) entry which is preliminary data.</text>
</comment>
<proteinExistence type="predicted"/>
<evidence type="ECO:0000313" key="4">
    <source>
        <dbReference type="Proteomes" id="UP000321567"/>
    </source>
</evidence>
<dbReference type="AlphaFoldDB" id="A0A512H9G4"/>
<dbReference type="Pfam" id="PF13514">
    <property type="entry name" value="AAA_27"/>
    <property type="match status" value="1"/>
</dbReference>
<name>A0A512H9G4_9PROT</name>
<feature type="domain" description="YhaN AAA" evidence="2">
    <location>
        <begin position="1"/>
        <end position="212"/>
    </location>
</feature>
<organism evidence="3 4">
    <name type="scientific">Pararhodospirillum oryzae</name>
    <dbReference type="NCBI Taxonomy" id="478448"/>
    <lineage>
        <taxon>Bacteria</taxon>
        <taxon>Pseudomonadati</taxon>
        <taxon>Pseudomonadota</taxon>
        <taxon>Alphaproteobacteria</taxon>
        <taxon>Rhodospirillales</taxon>
        <taxon>Rhodospirillaceae</taxon>
        <taxon>Pararhodospirillum</taxon>
    </lineage>
</organism>
<dbReference type="OrthoDB" id="9764467at2"/>
<keyword evidence="4" id="KW-1185">Reference proteome</keyword>
<dbReference type="InterPro" id="IPR038734">
    <property type="entry name" value="YhaN_AAA"/>
</dbReference>
<reference evidence="3 4" key="1">
    <citation type="submission" date="2019-07" db="EMBL/GenBank/DDBJ databases">
        <title>Whole genome shotgun sequence of Rhodospirillum oryzae NBRC 107573.</title>
        <authorList>
            <person name="Hosoyama A."/>
            <person name="Uohara A."/>
            <person name="Ohji S."/>
            <person name="Ichikawa N."/>
        </authorList>
    </citation>
    <scope>NUCLEOTIDE SEQUENCE [LARGE SCALE GENOMIC DNA]</scope>
    <source>
        <strain evidence="3 4">NBRC 107573</strain>
    </source>
</reference>
<feature type="coiled-coil region" evidence="1">
    <location>
        <begin position="734"/>
        <end position="764"/>
    </location>
</feature>
<dbReference type="InterPro" id="IPR027417">
    <property type="entry name" value="P-loop_NTPase"/>
</dbReference>
<dbReference type="RefSeq" id="WP_147164042.1">
    <property type="nucleotide sequence ID" value="NZ_BJZO01000057.1"/>
</dbReference>